<evidence type="ECO:0000313" key="2">
    <source>
        <dbReference type="Proteomes" id="UP000023795"/>
    </source>
</evidence>
<protein>
    <submittedName>
        <fullName evidence="1">Uncharacterized protein</fullName>
    </submittedName>
</protein>
<organism evidence="1 2">
    <name type="scientific">Moraxella macacae 0408225</name>
    <dbReference type="NCBI Taxonomy" id="1230338"/>
    <lineage>
        <taxon>Bacteria</taxon>
        <taxon>Pseudomonadati</taxon>
        <taxon>Pseudomonadota</taxon>
        <taxon>Gammaproteobacteria</taxon>
        <taxon>Moraxellales</taxon>
        <taxon>Moraxellaceae</taxon>
        <taxon>Moraxella</taxon>
    </lineage>
</organism>
<dbReference type="PATRIC" id="fig|1230338.3.peg.1473"/>
<proteinExistence type="predicted"/>
<gene>
    <name evidence="1" type="ORF">MOMA_06901</name>
</gene>
<comment type="caution">
    <text evidence="1">The sequence shown here is derived from an EMBL/GenBank/DDBJ whole genome shotgun (WGS) entry which is preliminary data.</text>
</comment>
<dbReference type="AlphaFoldDB" id="L2F5U4"/>
<dbReference type="Proteomes" id="UP000023795">
    <property type="component" value="Unassembled WGS sequence"/>
</dbReference>
<reference evidence="1 2" key="1">
    <citation type="journal article" date="2013" name="Genome Announc.">
        <title>Genome Sequence of Moraxella macacae 0408225, a Novel Bacterial Species Isolated from a Cynomolgus Macaque with Epistaxis.</title>
        <authorList>
            <person name="Ladner J.T."/>
            <person name="Whitehouse C.A."/>
            <person name="Koroleva G.I."/>
            <person name="Palacios G.F."/>
        </authorList>
    </citation>
    <scope>NUCLEOTIDE SEQUENCE [LARGE SCALE GENOMIC DNA]</scope>
    <source>
        <strain evidence="1 2">0408225</strain>
    </source>
</reference>
<name>L2F5U4_9GAMM</name>
<evidence type="ECO:0000313" key="1">
    <source>
        <dbReference type="EMBL" id="ELA08270.1"/>
    </source>
</evidence>
<accession>L2F5U4</accession>
<dbReference type="EMBL" id="ANIN01000002">
    <property type="protein sequence ID" value="ELA08270.1"/>
    <property type="molecule type" value="Genomic_DNA"/>
</dbReference>
<dbReference type="RefSeq" id="WP_009501823.1">
    <property type="nucleotide sequence ID" value="NZ_ANIN01000002.1"/>
</dbReference>
<keyword evidence="2" id="KW-1185">Reference proteome</keyword>
<sequence length="71" mass="7920">MELISAVMKALTKALVDALGAITRLFRLLNLGMGQVADVQMKMLTGKDSEELTKEDVNKVLERHKMIFGEE</sequence>